<comment type="caution">
    <text evidence="1">The sequence shown here is derived from an EMBL/GenBank/DDBJ whole genome shotgun (WGS) entry which is preliminary data.</text>
</comment>
<dbReference type="EMBL" id="BMML01000015">
    <property type="protein sequence ID" value="GGN26852.1"/>
    <property type="molecule type" value="Genomic_DNA"/>
</dbReference>
<dbReference type="Proteomes" id="UP000653411">
    <property type="component" value="Unassembled WGS sequence"/>
</dbReference>
<gene>
    <name evidence="1" type="ORF">GCM10011578_061670</name>
</gene>
<organism evidence="1 2">
    <name type="scientific">Streptomyces fuscichromogenes</name>
    <dbReference type="NCBI Taxonomy" id="1324013"/>
    <lineage>
        <taxon>Bacteria</taxon>
        <taxon>Bacillati</taxon>
        <taxon>Actinomycetota</taxon>
        <taxon>Actinomycetes</taxon>
        <taxon>Kitasatosporales</taxon>
        <taxon>Streptomycetaceae</taxon>
        <taxon>Streptomyces</taxon>
    </lineage>
</organism>
<accession>A0A917XIH6</accession>
<proteinExistence type="predicted"/>
<evidence type="ECO:0000313" key="2">
    <source>
        <dbReference type="Proteomes" id="UP000653411"/>
    </source>
</evidence>
<protein>
    <submittedName>
        <fullName evidence="1">Uncharacterized protein</fullName>
    </submittedName>
</protein>
<name>A0A917XIH6_9ACTN</name>
<keyword evidence="2" id="KW-1185">Reference proteome</keyword>
<reference evidence="1" key="2">
    <citation type="submission" date="2020-09" db="EMBL/GenBank/DDBJ databases">
        <authorList>
            <person name="Sun Q."/>
            <person name="Zhou Y."/>
        </authorList>
    </citation>
    <scope>NUCLEOTIDE SEQUENCE</scope>
    <source>
        <strain evidence="1">CGMCC 4.7110</strain>
    </source>
</reference>
<dbReference type="AlphaFoldDB" id="A0A917XIH6"/>
<sequence length="55" mass="5799">MGPDGPNEVDGSCCHVQPDVATNTIAANTGEELLAAQVRHDIAHAQRLKQEGVFS</sequence>
<evidence type="ECO:0000313" key="1">
    <source>
        <dbReference type="EMBL" id="GGN26852.1"/>
    </source>
</evidence>
<reference evidence="1" key="1">
    <citation type="journal article" date="2014" name="Int. J. Syst. Evol. Microbiol.">
        <title>Complete genome sequence of Corynebacterium casei LMG S-19264T (=DSM 44701T), isolated from a smear-ripened cheese.</title>
        <authorList>
            <consortium name="US DOE Joint Genome Institute (JGI-PGF)"/>
            <person name="Walter F."/>
            <person name="Albersmeier A."/>
            <person name="Kalinowski J."/>
            <person name="Ruckert C."/>
        </authorList>
    </citation>
    <scope>NUCLEOTIDE SEQUENCE</scope>
    <source>
        <strain evidence="1">CGMCC 4.7110</strain>
    </source>
</reference>